<dbReference type="Proteomes" id="UP001206483">
    <property type="component" value="Unassembled WGS sequence"/>
</dbReference>
<organism evidence="2 3">
    <name type="scientific">Kitasatospora paracochleata</name>
    <dbReference type="NCBI Taxonomy" id="58354"/>
    <lineage>
        <taxon>Bacteria</taxon>
        <taxon>Bacillati</taxon>
        <taxon>Actinomycetota</taxon>
        <taxon>Actinomycetes</taxon>
        <taxon>Kitasatosporales</taxon>
        <taxon>Streptomycetaceae</taxon>
        <taxon>Kitasatospora</taxon>
    </lineage>
</organism>
<dbReference type="PROSITE" id="PS50244">
    <property type="entry name" value="S5A_REDUCTASE"/>
    <property type="match status" value="1"/>
</dbReference>
<sequence length="267" mass="29369">MNAAALLVNLAVTAGVTLAVMLVAFAAGVRTGRHRGVDVAWGLAFTALALTGYGLSGGYGDPARRLLVTLLVTVWGVRLSAHIGWRSRGADEDPRYARMLARAPAGPARTRYALRMVYLLQAALVWFVSLPVQVAQYLPDPLGAVDFAGAALWCVGLFFESVGDWQLARFKADPAHRGRVMDRGLWRFTRHPNYFGDACVWWGLYLFSAHHPAALLLLPSPLVMTWLLAFGSGKPMLERQMATQPRPGWDDYVARTSGFLPLPPRRR</sequence>
<accession>A0ABT1J300</accession>
<feature type="transmembrane region" description="Helical" evidence="1">
    <location>
        <begin position="213"/>
        <end position="231"/>
    </location>
</feature>
<dbReference type="Pfam" id="PF06966">
    <property type="entry name" value="DUF1295"/>
    <property type="match status" value="1"/>
</dbReference>
<evidence type="ECO:0000313" key="2">
    <source>
        <dbReference type="EMBL" id="MCP2311802.1"/>
    </source>
</evidence>
<comment type="caution">
    <text evidence="2">The sequence shown here is derived from an EMBL/GenBank/DDBJ whole genome shotgun (WGS) entry which is preliminary data.</text>
</comment>
<gene>
    <name evidence="2" type="ORF">FHR36_004965</name>
</gene>
<evidence type="ECO:0000313" key="3">
    <source>
        <dbReference type="Proteomes" id="UP001206483"/>
    </source>
</evidence>
<dbReference type="InterPro" id="IPR010721">
    <property type="entry name" value="UstE-like"/>
</dbReference>
<protein>
    <submittedName>
        <fullName evidence="2">Steroid 5-alpha reductase family enzyme</fullName>
    </submittedName>
</protein>
<reference evidence="2 3" key="1">
    <citation type="submission" date="2022-06" db="EMBL/GenBank/DDBJ databases">
        <title>Sequencing the genomes of 1000 actinobacteria strains.</title>
        <authorList>
            <person name="Klenk H.-P."/>
        </authorList>
    </citation>
    <scope>NUCLEOTIDE SEQUENCE [LARGE SCALE GENOMIC DNA]</scope>
    <source>
        <strain evidence="2 3">DSM 41656</strain>
    </source>
</reference>
<dbReference type="EMBL" id="JAMZDX010000004">
    <property type="protein sequence ID" value="MCP2311802.1"/>
    <property type="molecule type" value="Genomic_DNA"/>
</dbReference>
<keyword evidence="1" id="KW-0812">Transmembrane</keyword>
<feature type="transmembrane region" description="Helical" evidence="1">
    <location>
        <begin position="117"/>
        <end position="138"/>
    </location>
</feature>
<feature type="transmembrane region" description="Helical" evidence="1">
    <location>
        <begin position="6"/>
        <end position="27"/>
    </location>
</feature>
<dbReference type="PANTHER" id="PTHR32251:SF17">
    <property type="entry name" value="STEROID 5-ALPHA REDUCTASE C-TERMINAL DOMAIN-CONTAINING PROTEIN"/>
    <property type="match status" value="1"/>
</dbReference>
<name>A0ABT1J300_9ACTN</name>
<dbReference type="Gene3D" id="1.20.120.1630">
    <property type="match status" value="1"/>
</dbReference>
<keyword evidence="3" id="KW-1185">Reference proteome</keyword>
<proteinExistence type="predicted"/>
<feature type="transmembrane region" description="Helical" evidence="1">
    <location>
        <begin position="39"/>
        <end position="60"/>
    </location>
</feature>
<keyword evidence="1" id="KW-0472">Membrane</keyword>
<keyword evidence="1" id="KW-1133">Transmembrane helix</keyword>
<evidence type="ECO:0000256" key="1">
    <source>
        <dbReference type="SAM" id="Phobius"/>
    </source>
</evidence>
<dbReference type="PANTHER" id="PTHR32251">
    <property type="entry name" value="3-OXO-5-ALPHA-STEROID 4-DEHYDROGENASE"/>
    <property type="match status" value="1"/>
</dbReference>